<dbReference type="Proteomes" id="UP001530315">
    <property type="component" value="Unassembled WGS sequence"/>
</dbReference>
<protein>
    <recommendedName>
        <fullName evidence="5">Glycosyltransferase family 92 protein</fullName>
    </recommendedName>
</protein>
<evidence type="ECO:0000313" key="4">
    <source>
        <dbReference type="Proteomes" id="UP001530315"/>
    </source>
</evidence>
<evidence type="ECO:0000313" key="3">
    <source>
        <dbReference type="EMBL" id="KAL3790620.1"/>
    </source>
</evidence>
<keyword evidence="2" id="KW-0472">Membrane</keyword>
<dbReference type="EMBL" id="JALLAZ020000628">
    <property type="protein sequence ID" value="KAL3790620.1"/>
    <property type="molecule type" value="Genomic_DNA"/>
</dbReference>
<gene>
    <name evidence="3" type="ORF">ACHAW5_004187</name>
</gene>
<feature type="region of interest" description="Disordered" evidence="1">
    <location>
        <begin position="392"/>
        <end position="412"/>
    </location>
</feature>
<evidence type="ECO:0000256" key="2">
    <source>
        <dbReference type="SAM" id="Phobius"/>
    </source>
</evidence>
<evidence type="ECO:0008006" key="5">
    <source>
        <dbReference type="Google" id="ProtNLM"/>
    </source>
</evidence>
<organism evidence="3 4">
    <name type="scientific">Stephanodiscus triporus</name>
    <dbReference type="NCBI Taxonomy" id="2934178"/>
    <lineage>
        <taxon>Eukaryota</taxon>
        <taxon>Sar</taxon>
        <taxon>Stramenopiles</taxon>
        <taxon>Ochrophyta</taxon>
        <taxon>Bacillariophyta</taxon>
        <taxon>Coscinodiscophyceae</taxon>
        <taxon>Thalassiosirophycidae</taxon>
        <taxon>Stephanodiscales</taxon>
        <taxon>Stephanodiscaceae</taxon>
        <taxon>Stephanodiscus</taxon>
    </lineage>
</organism>
<keyword evidence="4" id="KW-1185">Reference proteome</keyword>
<dbReference type="AlphaFoldDB" id="A0ABD3PWV3"/>
<comment type="caution">
    <text evidence="3">The sequence shown here is derived from an EMBL/GenBank/DDBJ whole genome shotgun (WGS) entry which is preliminary data.</text>
</comment>
<name>A0ABD3PWV3_9STRA</name>
<sequence>MTAAKLKAHKSSKISHTPDSVSATRLAIFLITAFIFGLAVCSAFFLWQIHNNDPVWATPHYHRGAPLSPHLLTGQLSQLSADGSLPGNNSVTTNYLPSSSILDGLRVLVTIASFDFMQLSHLEEVLDGFQDLCYAGSKVDIVVHTTVLYPVALIDMLNDRMRCNNPSPNAGLTMTLMLKPQSVRLHLVDFHRELFYDRIDQYDVFVYTEDDIRISPKTVAAYLYETNRVKSIVGPKRATDFNVGIVRYEYNFPENVVMTDKTRHANVNVTRVYWEHLGRPVFEKSVDKVEDDALSPYYISMHHPHQGMYLVTPALLKSWKDRPKCRFNEIRNRPSHPDNPSQPTEGTQRVWMTSQMMYGRRHCGIIQLLPVENFGQLTVLHLPNKNYRRVGKQGRLGGSDNAPENQFSDGTEVFQPTHPDLLKALELHIELKRQFPHLQTSNVGGNGNRYTGIRLVDTDFNLNKMAPKHRKAGEKLLEAYKLYVDRGGYMIDSDMDIDIDDWRTSSSE</sequence>
<feature type="region of interest" description="Disordered" evidence="1">
    <location>
        <begin position="328"/>
        <end position="347"/>
    </location>
</feature>
<feature type="compositionally biased region" description="Polar residues" evidence="1">
    <location>
        <begin position="338"/>
        <end position="347"/>
    </location>
</feature>
<keyword evidence="2" id="KW-0812">Transmembrane</keyword>
<keyword evidence="2" id="KW-1133">Transmembrane helix</keyword>
<evidence type="ECO:0000256" key="1">
    <source>
        <dbReference type="SAM" id="MobiDB-lite"/>
    </source>
</evidence>
<proteinExistence type="predicted"/>
<reference evidence="3 4" key="1">
    <citation type="submission" date="2024-10" db="EMBL/GenBank/DDBJ databases">
        <title>Updated reference genomes for cyclostephanoid diatoms.</title>
        <authorList>
            <person name="Roberts W.R."/>
            <person name="Alverson A.J."/>
        </authorList>
    </citation>
    <scope>NUCLEOTIDE SEQUENCE [LARGE SCALE GENOMIC DNA]</scope>
    <source>
        <strain evidence="3 4">AJA276-08</strain>
    </source>
</reference>
<accession>A0ABD3PWV3</accession>
<feature type="transmembrane region" description="Helical" evidence="2">
    <location>
        <begin position="26"/>
        <end position="47"/>
    </location>
</feature>